<comment type="caution">
    <text evidence="4">The sequence shown here is derived from an EMBL/GenBank/DDBJ whole genome shotgun (WGS) entry which is preliminary data.</text>
</comment>
<protein>
    <recommendedName>
        <fullName evidence="3">Plastid lipid-associated protein/fibrillin conserved domain-containing protein</fullName>
    </recommendedName>
</protein>
<evidence type="ECO:0000259" key="3">
    <source>
        <dbReference type="Pfam" id="PF04755"/>
    </source>
</evidence>
<dbReference type="EMBL" id="LGRX02003398">
    <property type="protein sequence ID" value="KAK3282278.1"/>
    <property type="molecule type" value="Genomic_DNA"/>
</dbReference>
<evidence type="ECO:0000256" key="1">
    <source>
        <dbReference type="ARBA" id="ARBA00004474"/>
    </source>
</evidence>
<gene>
    <name evidence="4" type="ORF">CYMTET_9978</name>
</gene>
<keyword evidence="5" id="KW-1185">Reference proteome</keyword>
<dbReference type="InterPro" id="IPR006843">
    <property type="entry name" value="PAP/fibrillin_dom"/>
</dbReference>
<dbReference type="AlphaFoldDB" id="A0AAE0GQP2"/>
<comment type="subcellular location">
    <subcellularLocation>
        <location evidence="1">Plastid</location>
    </subcellularLocation>
</comment>
<proteinExistence type="predicted"/>
<sequence>MVQTVIQLSQNGYFAGAREHTLRGKRNTSSRKCTPSITTPVRPPCVKLSVPTFSTHSTYRSIRRDSKCSSARNADTDSLTVSDAEERTLAITSGMSARGQKATPEEQAELATALAVLEEDGGEIESPVSSAEIEGNWTLLYTSKSQFDIRNPLGRRVDGTTPGIEGVFEALFGKSAEALQQGIASSSSPIQRTITSIDAVTVRQDIRLKDTTDPRVDQMVLVGDVGFLRLSAAASAEGDRRINFTFDLAYFEFNSLPFPRIPYPVPFKLLGDEAKGWLDTLYLSPKLRVTRGNKGTVFVLKKVD</sequence>
<dbReference type="Proteomes" id="UP001190700">
    <property type="component" value="Unassembled WGS sequence"/>
</dbReference>
<dbReference type="InterPro" id="IPR039633">
    <property type="entry name" value="PAP"/>
</dbReference>
<organism evidence="4 5">
    <name type="scientific">Cymbomonas tetramitiformis</name>
    <dbReference type="NCBI Taxonomy" id="36881"/>
    <lineage>
        <taxon>Eukaryota</taxon>
        <taxon>Viridiplantae</taxon>
        <taxon>Chlorophyta</taxon>
        <taxon>Pyramimonadophyceae</taxon>
        <taxon>Pyramimonadales</taxon>
        <taxon>Pyramimonadaceae</taxon>
        <taxon>Cymbomonas</taxon>
    </lineage>
</organism>
<evidence type="ECO:0000256" key="2">
    <source>
        <dbReference type="ARBA" id="ARBA00022640"/>
    </source>
</evidence>
<feature type="domain" description="Plastid lipid-associated protein/fibrillin conserved" evidence="3">
    <location>
        <begin position="93"/>
        <end position="146"/>
    </location>
</feature>
<dbReference type="Pfam" id="PF04755">
    <property type="entry name" value="PAP_fibrillin"/>
    <property type="match status" value="2"/>
</dbReference>
<evidence type="ECO:0000313" key="5">
    <source>
        <dbReference type="Proteomes" id="UP001190700"/>
    </source>
</evidence>
<accession>A0AAE0GQP2</accession>
<evidence type="ECO:0000313" key="4">
    <source>
        <dbReference type="EMBL" id="KAK3282278.1"/>
    </source>
</evidence>
<keyword evidence="2" id="KW-0934">Plastid</keyword>
<feature type="domain" description="Plastid lipid-associated protein/fibrillin conserved" evidence="3">
    <location>
        <begin position="188"/>
        <end position="301"/>
    </location>
</feature>
<dbReference type="GO" id="GO:0009536">
    <property type="term" value="C:plastid"/>
    <property type="evidence" value="ECO:0007669"/>
    <property type="project" value="UniProtKB-SubCell"/>
</dbReference>
<reference evidence="4 5" key="1">
    <citation type="journal article" date="2015" name="Genome Biol. Evol.">
        <title>Comparative Genomics of a Bacterivorous Green Alga Reveals Evolutionary Causalities and Consequences of Phago-Mixotrophic Mode of Nutrition.</title>
        <authorList>
            <person name="Burns J.A."/>
            <person name="Paasch A."/>
            <person name="Narechania A."/>
            <person name="Kim E."/>
        </authorList>
    </citation>
    <scope>NUCLEOTIDE SEQUENCE [LARGE SCALE GENOMIC DNA]</scope>
    <source>
        <strain evidence="4 5">PLY_AMNH</strain>
    </source>
</reference>
<dbReference type="PANTHER" id="PTHR31906">
    <property type="entry name" value="PLASTID-LIPID-ASSOCIATED PROTEIN 4, CHLOROPLASTIC-RELATED"/>
    <property type="match status" value="1"/>
</dbReference>
<name>A0AAE0GQP2_9CHLO</name>